<dbReference type="PROSITE" id="PS50158">
    <property type="entry name" value="ZF_CCHC"/>
    <property type="match status" value="1"/>
</dbReference>
<dbReference type="Proteomes" id="UP000236161">
    <property type="component" value="Unassembled WGS sequence"/>
</dbReference>
<dbReference type="InterPro" id="IPR005162">
    <property type="entry name" value="Retrotrans_gag_dom"/>
</dbReference>
<evidence type="ECO:0000256" key="2">
    <source>
        <dbReference type="SAM" id="MobiDB-lite"/>
    </source>
</evidence>
<dbReference type="OrthoDB" id="695705at2759"/>
<keyword evidence="1" id="KW-0479">Metal-binding</keyword>
<dbReference type="PANTHER" id="PTHR35046:SF9">
    <property type="entry name" value="RNA-DIRECTED DNA POLYMERASE"/>
    <property type="match status" value="1"/>
</dbReference>
<sequence>MSEQRKVMLAKMKLTLQARLFISNIESLRQCRGLEPIEYWNEFKAIMREKYVPITYHDQLLDQWQRLTQGTRSMIEYIAKFDEFMMRCGETESPTTTLSRFRAGLREDIQRELYLHRVATLEEAYQMAHDYERFQKPFVPQRTDTREGYTSVRPTPIGVNPSATSAPVSRLPFSKEQKGEAVIDESSRGNTGRPLRCFRCQGFGHIAAECASKALMIEQVPKNASLFAEGIEPTYVADPACRGI</sequence>
<feature type="region of interest" description="Disordered" evidence="2">
    <location>
        <begin position="143"/>
        <end position="169"/>
    </location>
</feature>
<dbReference type="SUPFAM" id="SSF57756">
    <property type="entry name" value="Retrovirus zinc finger-like domains"/>
    <property type="match status" value="1"/>
</dbReference>
<dbReference type="Pfam" id="PF03732">
    <property type="entry name" value="Retrotrans_gag"/>
    <property type="match status" value="1"/>
</dbReference>
<reference evidence="4 5" key="1">
    <citation type="journal article" date="2017" name="Nature">
        <title>The Apostasia genome and the evolution of orchids.</title>
        <authorList>
            <person name="Zhang G.Q."/>
            <person name="Liu K.W."/>
            <person name="Li Z."/>
            <person name="Lohaus R."/>
            <person name="Hsiao Y.Y."/>
            <person name="Niu S.C."/>
            <person name="Wang J.Y."/>
            <person name="Lin Y.C."/>
            <person name="Xu Q."/>
            <person name="Chen L.J."/>
            <person name="Yoshida K."/>
            <person name="Fujiwara S."/>
            <person name="Wang Z.W."/>
            <person name="Zhang Y.Q."/>
            <person name="Mitsuda N."/>
            <person name="Wang M."/>
            <person name="Liu G.H."/>
            <person name="Pecoraro L."/>
            <person name="Huang H.X."/>
            <person name="Xiao X.J."/>
            <person name="Lin M."/>
            <person name="Wu X.Y."/>
            <person name="Wu W.L."/>
            <person name="Chen Y.Y."/>
            <person name="Chang S.B."/>
            <person name="Sakamoto S."/>
            <person name="Ohme-Takagi M."/>
            <person name="Yagi M."/>
            <person name="Zeng S.J."/>
            <person name="Shen C.Y."/>
            <person name="Yeh C.M."/>
            <person name="Luo Y.B."/>
            <person name="Tsai W.C."/>
            <person name="Van de Peer Y."/>
            <person name="Liu Z.J."/>
        </authorList>
    </citation>
    <scope>NUCLEOTIDE SEQUENCE [LARGE SCALE GENOMIC DNA]</scope>
    <source>
        <strain evidence="5">cv. Shenzhen</strain>
        <tissue evidence="4">Stem</tissue>
    </source>
</reference>
<dbReference type="AlphaFoldDB" id="A0A2I0AHD1"/>
<protein>
    <recommendedName>
        <fullName evidence="3">CCHC-type domain-containing protein</fullName>
    </recommendedName>
</protein>
<organism evidence="4 5">
    <name type="scientific">Apostasia shenzhenica</name>
    <dbReference type="NCBI Taxonomy" id="1088818"/>
    <lineage>
        <taxon>Eukaryota</taxon>
        <taxon>Viridiplantae</taxon>
        <taxon>Streptophyta</taxon>
        <taxon>Embryophyta</taxon>
        <taxon>Tracheophyta</taxon>
        <taxon>Spermatophyta</taxon>
        <taxon>Magnoliopsida</taxon>
        <taxon>Liliopsida</taxon>
        <taxon>Asparagales</taxon>
        <taxon>Orchidaceae</taxon>
        <taxon>Apostasioideae</taxon>
        <taxon>Apostasia</taxon>
    </lineage>
</organism>
<evidence type="ECO:0000313" key="4">
    <source>
        <dbReference type="EMBL" id="PKA54954.1"/>
    </source>
</evidence>
<name>A0A2I0AHD1_9ASPA</name>
<dbReference type="PANTHER" id="PTHR35046">
    <property type="entry name" value="ZINC KNUCKLE (CCHC-TYPE) FAMILY PROTEIN"/>
    <property type="match status" value="1"/>
</dbReference>
<dbReference type="EMBL" id="KZ451982">
    <property type="protein sequence ID" value="PKA54954.1"/>
    <property type="molecule type" value="Genomic_DNA"/>
</dbReference>
<dbReference type="InterPro" id="IPR001878">
    <property type="entry name" value="Znf_CCHC"/>
</dbReference>
<gene>
    <name evidence="4" type="ORF">AXF42_Ash000790</name>
</gene>
<keyword evidence="1" id="KW-0863">Zinc-finger</keyword>
<proteinExistence type="predicted"/>
<evidence type="ECO:0000259" key="3">
    <source>
        <dbReference type="PROSITE" id="PS50158"/>
    </source>
</evidence>
<keyword evidence="5" id="KW-1185">Reference proteome</keyword>
<dbReference type="GO" id="GO:0008270">
    <property type="term" value="F:zinc ion binding"/>
    <property type="evidence" value="ECO:0007669"/>
    <property type="project" value="UniProtKB-KW"/>
</dbReference>
<evidence type="ECO:0000313" key="5">
    <source>
        <dbReference type="Proteomes" id="UP000236161"/>
    </source>
</evidence>
<dbReference type="InterPro" id="IPR036875">
    <property type="entry name" value="Znf_CCHC_sf"/>
</dbReference>
<dbReference type="SMART" id="SM00343">
    <property type="entry name" value="ZnF_C2HC"/>
    <property type="match status" value="1"/>
</dbReference>
<accession>A0A2I0AHD1</accession>
<dbReference type="GO" id="GO:0003676">
    <property type="term" value="F:nucleic acid binding"/>
    <property type="evidence" value="ECO:0007669"/>
    <property type="project" value="InterPro"/>
</dbReference>
<keyword evidence="1" id="KW-0862">Zinc</keyword>
<evidence type="ECO:0000256" key="1">
    <source>
        <dbReference type="PROSITE-ProRule" id="PRU00047"/>
    </source>
</evidence>
<feature type="domain" description="CCHC-type" evidence="3">
    <location>
        <begin position="196"/>
        <end position="210"/>
    </location>
</feature>